<evidence type="ECO:0000313" key="7">
    <source>
        <dbReference type="Proteomes" id="UP000012040"/>
    </source>
</evidence>
<dbReference type="PANTHER" id="PTHR42792:SF2">
    <property type="entry name" value="FLAGELLIN"/>
    <property type="match status" value="1"/>
</dbReference>
<comment type="function">
    <text evidence="3">Flagellin is the subunit protein which polymerizes to form the filaments of bacterial flagella.</text>
</comment>
<dbReference type="GO" id="GO:0005576">
    <property type="term" value="C:extracellular region"/>
    <property type="evidence" value="ECO:0007669"/>
    <property type="project" value="UniProtKB-SubCell"/>
</dbReference>
<evidence type="ECO:0000256" key="1">
    <source>
        <dbReference type="ARBA" id="ARBA00005709"/>
    </source>
</evidence>
<dbReference type="OrthoDB" id="9789525at2"/>
<dbReference type="PATRIC" id="fig|1184267.3.peg.2225"/>
<dbReference type="PANTHER" id="PTHR42792">
    <property type="entry name" value="FLAGELLIN"/>
    <property type="match status" value="1"/>
</dbReference>
<dbReference type="Pfam" id="PF00669">
    <property type="entry name" value="Flagellin_N"/>
    <property type="match status" value="1"/>
</dbReference>
<dbReference type="InterPro" id="IPR001029">
    <property type="entry name" value="Flagellin_N"/>
</dbReference>
<accession>M4VT77</accession>
<dbReference type="PRINTS" id="PR00207">
    <property type="entry name" value="FLAGELLIN"/>
</dbReference>
<evidence type="ECO:0000256" key="2">
    <source>
        <dbReference type="ARBA" id="ARBA00023143"/>
    </source>
</evidence>
<dbReference type="KEGG" id="bex:A11Q_2198"/>
<dbReference type="Proteomes" id="UP000012040">
    <property type="component" value="Chromosome"/>
</dbReference>
<keyword evidence="3" id="KW-0964">Secreted</keyword>
<comment type="similarity">
    <text evidence="1 3">Belongs to the bacterial flagellin family.</text>
</comment>
<gene>
    <name evidence="6" type="ORF">A11Q_2198</name>
</gene>
<dbReference type="STRING" id="1184267.A11Q_2198"/>
<dbReference type="HOGENOM" id="CLU_011142_2_2_7"/>
<dbReference type="eggNOG" id="COG1344">
    <property type="taxonomic scope" value="Bacteria"/>
</dbReference>
<dbReference type="AlphaFoldDB" id="M4VT77"/>
<proteinExistence type="inferred from homology"/>
<evidence type="ECO:0000259" key="5">
    <source>
        <dbReference type="Pfam" id="PF00700"/>
    </source>
</evidence>
<dbReference type="RefSeq" id="WP_015470904.1">
    <property type="nucleotide sequence ID" value="NC_020813.1"/>
</dbReference>
<dbReference type="SUPFAM" id="SSF64518">
    <property type="entry name" value="Phase 1 flagellin"/>
    <property type="match status" value="1"/>
</dbReference>
<keyword evidence="6" id="KW-0282">Flagellum</keyword>
<keyword evidence="2 3" id="KW-0975">Bacterial flagellum</keyword>
<comment type="subcellular location">
    <subcellularLocation>
        <location evidence="3">Secreted</location>
    </subcellularLocation>
    <subcellularLocation>
        <location evidence="3">Bacterial flagellum</location>
    </subcellularLocation>
</comment>
<evidence type="ECO:0000256" key="3">
    <source>
        <dbReference type="RuleBase" id="RU362073"/>
    </source>
</evidence>
<reference evidence="6 7" key="1">
    <citation type="journal article" date="2013" name="ISME J.">
        <title>By their genes ye shall know them: genomic signatures of predatory bacteria.</title>
        <authorList>
            <person name="Pasternak Z."/>
            <person name="Pietrokovski S."/>
            <person name="Rotem O."/>
            <person name="Gophna U."/>
            <person name="Lurie-Weinberger M.N."/>
            <person name="Jurkevitch E."/>
        </authorList>
    </citation>
    <scope>NUCLEOTIDE SEQUENCE [LARGE SCALE GENOMIC DNA]</scope>
    <source>
        <strain evidence="6 7">JSS</strain>
    </source>
</reference>
<dbReference type="Gene3D" id="6.10.10.10">
    <property type="entry name" value="Flagellar export chaperone, C-terminal domain"/>
    <property type="match status" value="1"/>
</dbReference>
<evidence type="ECO:0000259" key="4">
    <source>
        <dbReference type="Pfam" id="PF00669"/>
    </source>
</evidence>
<dbReference type="Gene3D" id="1.20.1330.10">
    <property type="entry name" value="f41 fragment of flagellin, N-terminal domain"/>
    <property type="match status" value="1"/>
</dbReference>
<name>M4VT77_9BACT</name>
<dbReference type="InterPro" id="IPR042187">
    <property type="entry name" value="Flagellin_C_sub2"/>
</dbReference>
<keyword evidence="6" id="KW-0969">Cilium</keyword>
<dbReference type="InterPro" id="IPR001492">
    <property type="entry name" value="Flagellin"/>
</dbReference>
<dbReference type="InterPro" id="IPR046358">
    <property type="entry name" value="Flagellin_C"/>
</dbReference>
<evidence type="ECO:0000313" key="6">
    <source>
        <dbReference type="EMBL" id="AGH96414.1"/>
    </source>
</evidence>
<sequence>MGLRIATNVQAINAQKNLYGLSNDISTTMARLSSGYRINRSSDDAAGLAISESLKAQIRGFKQANRNANDGISLVQIAEGGLNEVSNMLVRLRELSIQAASDTIGDRERALVDVEYQQLKEEIERIANTTQFNGTPLLNGMGGTLDFQIGVQNDALNDRISFDAGQNSATLQNLMIQDISVLTKEQAQQSLSFLDEALSNVGASRANLGALQNRLVATSQGLATAEENFAAANSRIRDTDIAAESTALAKNNILMNAATSVLSQANTQQQLALKLLQS</sequence>
<keyword evidence="7" id="KW-1185">Reference proteome</keyword>
<organism evidence="6 7">
    <name type="scientific">Pseudobdellovibrio exovorus JSS</name>
    <dbReference type="NCBI Taxonomy" id="1184267"/>
    <lineage>
        <taxon>Bacteria</taxon>
        <taxon>Pseudomonadati</taxon>
        <taxon>Bdellovibrionota</taxon>
        <taxon>Bdellovibrionia</taxon>
        <taxon>Bdellovibrionales</taxon>
        <taxon>Pseudobdellovibrionaceae</taxon>
        <taxon>Pseudobdellovibrio</taxon>
    </lineage>
</organism>
<dbReference type="GO" id="GO:0009288">
    <property type="term" value="C:bacterial-type flagellum"/>
    <property type="evidence" value="ECO:0007669"/>
    <property type="project" value="UniProtKB-SubCell"/>
</dbReference>
<dbReference type="EMBL" id="CP003537">
    <property type="protein sequence ID" value="AGH96414.1"/>
    <property type="molecule type" value="Genomic_DNA"/>
</dbReference>
<keyword evidence="6" id="KW-0966">Cell projection</keyword>
<protein>
    <recommendedName>
        <fullName evidence="3">Flagellin</fullName>
    </recommendedName>
</protein>
<feature type="domain" description="Flagellin C-terminal" evidence="5">
    <location>
        <begin position="192"/>
        <end position="276"/>
    </location>
</feature>
<feature type="domain" description="Flagellin N-terminal" evidence="4">
    <location>
        <begin position="5"/>
        <end position="140"/>
    </location>
</feature>
<dbReference type="Pfam" id="PF00700">
    <property type="entry name" value="Flagellin_C"/>
    <property type="match status" value="1"/>
</dbReference>
<dbReference type="GO" id="GO:0005198">
    <property type="term" value="F:structural molecule activity"/>
    <property type="evidence" value="ECO:0007669"/>
    <property type="project" value="UniProtKB-UniRule"/>
</dbReference>